<dbReference type="EMBL" id="QXGD01000226">
    <property type="protein sequence ID" value="KAE9247017.1"/>
    <property type="molecule type" value="Genomic_DNA"/>
</dbReference>
<evidence type="ECO:0000313" key="7">
    <source>
        <dbReference type="Proteomes" id="UP000433483"/>
    </source>
</evidence>
<dbReference type="AlphaFoldDB" id="A0A6A3YME6"/>
<accession>A0A6A3YME6</accession>
<keyword evidence="1" id="KW-0175">Coiled coil</keyword>
<keyword evidence="2" id="KW-0472">Membrane</keyword>
<organism evidence="4 7">
    <name type="scientific">Phytophthora fragariae</name>
    <dbReference type="NCBI Taxonomy" id="53985"/>
    <lineage>
        <taxon>Eukaryota</taxon>
        <taxon>Sar</taxon>
        <taxon>Stramenopiles</taxon>
        <taxon>Oomycota</taxon>
        <taxon>Peronosporomycetes</taxon>
        <taxon>Peronosporales</taxon>
        <taxon>Peronosporaceae</taxon>
        <taxon>Phytophthora</taxon>
    </lineage>
</organism>
<dbReference type="EMBL" id="QXGB01000308">
    <property type="protein sequence ID" value="KAE9220063.1"/>
    <property type="molecule type" value="Genomic_DNA"/>
</dbReference>
<protein>
    <recommendedName>
        <fullName evidence="3">PiggyBac transposable element-derived protein domain-containing protein</fullName>
    </recommendedName>
</protein>
<evidence type="ECO:0000256" key="1">
    <source>
        <dbReference type="SAM" id="Coils"/>
    </source>
</evidence>
<evidence type="ECO:0000256" key="2">
    <source>
        <dbReference type="SAM" id="Phobius"/>
    </source>
</evidence>
<dbReference type="Proteomes" id="UP000433483">
    <property type="component" value="Unassembled WGS sequence"/>
</dbReference>
<feature type="domain" description="PiggyBac transposable element-derived protein" evidence="3">
    <location>
        <begin position="2"/>
        <end position="298"/>
    </location>
</feature>
<dbReference type="InterPro" id="IPR029526">
    <property type="entry name" value="PGBD"/>
</dbReference>
<sequence>MWQHIAECSNFYMHEQLDDRVDAYLKKKEQKEQKVKAAVRAASTTKTKTRRDVRQDFLSAKPIIPHELCVYIGLMLARAIMPNREKLANHWHQDDVGAISRGFFRRFMVRDRLMELSRNLHFNSNSDPRARTDRAWKIRSVVNVLQRTFVAAFIPLAEFSFDEAMLPSRSTYNRTQMYMKDKPHKWGTKLFMLCCARSAYCIRFEVYCCQKQHIAESGAVDMKSGPAAVVRNLRAVFGGITPGKYMRLVVVDRFYTSIVLAVQLLLMGFFTIGTIMTNRRGFCKAVVTKKKKMPKDTPAAR</sequence>
<dbReference type="PANTHER" id="PTHR46599:SF3">
    <property type="entry name" value="PIGGYBAC TRANSPOSABLE ELEMENT-DERIVED PROTEIN 4"/>
    <property type="match status" value="1"/>
</dbReference>
<evidence type="ECO:0000313" key="5">
    <source>
        <dbReference type="EMBL" id="KAE9242190.1"/>
    </source>
</evidence>
<proteinExistence type="predicted"/>
<gene>
    <name evidence="6" type="ORF">PF002_g6473</name>
    <name evidence="5" type="ORF">PF004_g6719</name>
    <name evidence="4" type="ORF">PF005_g7625</name>
</gene>
<dbReference type="Proteomes" id="UP000476176">
    <property type="component" value="Unassembled WGS sequence"/>
</dbReference>
<dbReference type="Proteomes" id="UP000440367">
    <property type="component" value="Unassembled WGS sequence"/>
</dbReference>
<dbReference type="EMBL" id="QXGC01000275">
    <property type="protein sequence ID" value="KAE9242190.1"/>
    <property type="molecule type" value="Genomic_DNA"/>
</dbReference>
<evidence type="ECO:0000313" key="9">
    <source>
        <dbReference type="Proteomes" id="UP000476176"/>
    </source>
</evidence>
<dbReference type="PANTHER" id="PTHR46599">
    <property type="entry name" value="PIGGYBAC TRANSPOSABLE ELEMENT-DERIVED PROTEIN 4"/>
    <property type="match status" value="1"/>
</dbReference>
<keyword evidence="7" id="KW-1185">Reference proteome</keyword>
<dbReference type="Pfam" id="PF13843">
    <property type="entry name" value="DDE_Tnp_1_7"/>
    <property type="match status" value="1"/>
</dbReference>
<dbReference type="OrthoDB" id="124126at2759"/>
<evidence type="ECO:0000313" key="6">
    <source>
        <dbReference type="EMBL" id="KAE9247017.1"/>
    </source>
</evidence>
<reference evidence="7 8" key="1">
    <citation type="submission" date="2018-08" db="EMBL/GenBank/DDBJ databases">
        <title>Genomic investigation of the strawberry pathogen Phytophthora fragariae indicates pathogenicity is determined by transcriptional variation in three key races.</title>
        <authorList>
            <person name="Adams T.M."/>
            <person name="Armitage A.D."/>
            <person name="Sobczyk M.K."/>
            <person name="Bates H.J."/>
            <person name="Dunwell J.M."/>
            <person name="Nellist C.F."/>
            <person name="Harrison R.J."/>
        </authorList>
    </citation>
    <scope>NUCLEOTIDE SEQUENCE [LARGE SCALE GENOMIC DNA]</scope>
    <source>
        <strain evidence="6 8">BC-1</strain>
        <strain evidence="5 9">BC-23</strain>
        <strain evidence="4 7">NOV-27</strain>
    </source>
</reference>
<comment type="caution">
    <text evidence="4">The sequence shown here is derived from an EMBL/GenBank/DDBJ whole genome shotgun (WGS) entry which is preliminary data.</text>
</comment>
<feature type="transmembrane region" description="Helical" evidence="2">
    <location>
        <begin position="254"/>
        <end position="275"/>
    </location>
</feature>
<evidence type="ECO:0000313" key="4">
    <source>
        <dbReference type="EMBL" id="KAE9220063.1"/>
    </source>
</evidence>
<name>A0A6A3YME6_9STRA</name>
<keyword evidence="2" id="KW-1133">Transmembrane helix</keyword>
<keyword evidence="2" id="KW-0812">Transmembrane</keyword>
<evidence type="ECO:0000259" key="3">
    <source>
        <dbReference type="Pfam" id="PF13843"/>
    </source>
</evidence>
<feature type="coiled-coil region" evidence="1">
    <location>
        <begin position="14"/>
        <end position="41"/>
    </location>
</feature>
<evidence type="ECO:0000313" key="8">
    <source>
        <dbReference type="Proteomes" id="UP000440367"/>
    </source>
</evidence>